<dbReference type="Proteomes" id="UP000070133">
    <property type="component" value="Unassembled WGS sequence"/>
</dbReference>
<comment type="caution">
    <text evidence="2">The sequence shown here is derived from an EMBL/GenBank/DDBJ whole genome shotgun (WGS) entry which is preliminary data.</text>
</comment>
<evidence type="ECO:0000313" key="2">
    <source>
        <dbReference type="EMBL" id="KXT06714.1"/>
    </source>
</evidence>
<sequence length="181" mass="19817">MNIEEILLAAVMVACAGAWVWSISVPEPATEEKHDDDDGGDKDNESVISLCGYIRAINGIGTRPCCNYADEPCRVQDLKASLVKASATSSESRASPRQGSILQWSSDPTHEIWSTIRFPKFVEHTFPSLPDQRAESKAHIHLWMRLSGPGEGLELSALLKGFGSEFVEVVGHDVEFMGIMT</sequence>
<protein>
    <submittedName>
        <fullName evidence="2">Uncharacterized protein</fullName>
    </submittedName>
</protein>
<evidence type="ECO:0000313" key="3">
    <source>
        <dbReference type="Proteomes" id="UP000070133"/>
    </source>
</evidence>
<feature type="chain" id="PRO_5007807044" evidence="1">
    <location>
        <begin position="19"/>
        <end position="181"/>
    </location>
</feature>
<dbReference type="AlphaFoldDB" id="A0A139HW62"/>
<gene>
    <name evidence="2" type="ORF">AC578_8511</name>
</gene>
<feature type="signal peptide" evidence="1">
    <location>
        <begin position="1"/>
        <end position="18"/>
    </location>
</feature>
<accession>A0A139HW62</accession>
<keyword evidence="3" id="KW-1185">Reference proteome</keyword>
<reference evidence="2 3" key="1">
    <citation type="submission" date="2015-07" db="EMBL/GenBank/DDBJ databases">
        <title>Comparative genomics of the Sigatoka disease complex on banana suggests a link between parallel evolutionary changes in Pseudocercospora fijiensis and Pseudocercospora eumusae and increased virulence on the banana host.</title>
        <authorList>
            <person name="Chang T.-C."/>
            <person name="Salvucci A."/>
            <person name="Crous P.W."/>
            <person name="Stergiopoulos I."/>
        </authorList>
    </citation>
    <scope>NUCLEOTIDE SEQUENCE [LARGE SCALE GENOMIC DNA]</scope>
    <source>
        <strain evidence="2 3">CBS 114824</strain>
    </source>
</reference>
<proteinExistence type="predicted"/>
<keyword evidence="1" id="KW-0732">Signal</keyword>
<organism evidence="2 3">
    <name type="scientific">Pseudocercospora eumusae</name>
    <dbReference type="NCBI Taxonomy" id="321146"/>
    <lineage>
        <taxon>Eukaryota</taxon>
        <taxon>Fungi</taxon>
        <taxon>Dikarya</taxon>
        <taxon>Ascomycota</taxon>
        <taxon>Pezizomycotina</taxon>
        <taxon>Dothideomycetes</taxon>
        <taxon>Dothideomycetidae</taxon>
        <taxon>Mycosphaerellales</taxon>
        <taxon>Mycosphaerellaceae</taxon>
        <taxon>Pseudocercospora</taxon>
    </lineage>
</organism>
<name>A0A139HW62_9PEZI</name>
<dbReference type="EMBL" id="LFZN01000005">
    <property type="protein sequence ID" value="KXT06714.1"/>
    <property type="molecule type" value="Genomic_DNA"/>
</dbReference>
<evidence type="ECO:0000256" key="1">
    <source>
        <dbReference type="SAM" id="SignalP"/>
    </source>
</evidence>